<evidence type="ECO:0000256" key="4">
    <source>
        <dbReference type="ARBA" id="ARBA00023136"/>
    </source>
</evidence>
<evidence type="ECO:0000256" key="1">
    <source>
        <dbReference type="ARBA" id="ARBA00004141"/>
    </source>
</evidence>
<organism evidence="7 8">
    <name type="scientific">Bacillus albus</name>
    <dbReference type="NCBI Taxonomy" id="2026189"/>
    <lineage>
        <taxon>Bacteria</taxon>
        <taxon>Bacillati</taxon>
        <taxon>Bacillota</taxon>
        <taxon>Bacilli</taxon>
        <taxon>Bacillales</taxon>
        <taxon>Bacillaceae</taxon>
        <taxon>Bacillus</taxon>
        <taxon>Bacillus cereus group</taxon>
    </lineage>
</organism>
<feature type="transmembrane region" description="Helical" evidence="5">
    <location>
        <begin position="37"/>
        <end position="60"/>
    </location>
</feature>
<feature type="transmembrane region" description="Helical" evidence="5">
    <location>
        <begin position="80"/>
        <end position="105"/>
    </location>
</feature>
<evidence type="ECO:0000256" key="5">
    <source>
        <dbReference type="SAM" id="Phobius"/>
    </source>
</evidence>
<feature type="transmembrane region" description="Helical" evidence="5">
    <location>
        <begin position="201"/>
        <end position="221"/>
    </location>
</feature>
<evidence type="ECO:0000313" key="7">
    <source>
        <dbReference type="EMBL" id="OJD62350.1"/>
    </source>
</evidence>
<keyword evidence="4 5" id="KW-0472">Membrane</keyword>
<feature type="domain" description="Yip1" evidence="6">
    <location>
        <begin position="19"/>
        <end position="215"/>
    </location>
</feature>
<sequence>METNINTQDVGSKKPSLLGMITSPGEQFERMKTKSPVWVAFLLFVLIGTVTTAAVFYLSVVNTPEVAKEMNGQDGEMIKWFALGGGAILGAIGTPIGLFIAAGFYKVIMMLMGNDTPYMKILSIYLYANLVFYIGGLLNAALSLIFDGNGTDAYTSLAPLFEKGTVLNGIASSIEIFNIWSLILTGLGLHIVAGLSKKQATILIVIFFILTVGLGFLKGLANGFGA</sequence>
<protein>
    <recommendedName>
        <fullName evidence="6">Yip1 domain-containing protein</fullName>
    </recommendedName>
</protein>
<dbReference type="InterPro" id="IPR006977">
    <property type="entry name" value="Yip1_dom"/>
</dbReference>
<dbReference type="Pfam" id="PF04893">
    <property type="entry name" value="Yip1"/>
    <property type="match status" value="1"/>
</dbReference>
<keyword evidence="2 5" id="KW-0812">Transmembrane</keyword>
<evidence type="ECO:0000256" key="2">
    <source>
        <dbReference type="ARBA" id="ARBA00022692"/>
    </source>
</evidence>
<feature type="transmembrane region" description="Helical" evidence="5">
    <location>
        <begin position="166"/>
        <end position="189"/>
    </location>
</feature>
<proteinExistence type="predicted"/>
<reference evidence="7 8" key="1">
    <citation type="submission" date="2016-06" db="EMBL/GenBank/DDBJ databases">
        <title>First insights into the genetic diversity and population structure of in the Bacillus cereus group bacteria from diverse marine environments.</title>
        <authorList>
            <person name="Liu Y."/>
            <person name="Lai Q."/>
            <person name="Shao Z."/>
        </authorList>
    </citation>
    <scope>NUCLEOTIDE SEQUENCE [LARGE SCALE GENOMIC DNA]</scope>
    <source>
        <strain evidence="7 8">N35-10-2</strain>
    </source>
</reference>
<dbReference type="RefSeq" id="WP_071758494.1">
    <property type="nucleotide sequence ID" value="NZ_CBCSIO010000004.1"/>
</dbReference>
<comment type="subcellular location">
    <subcellularLocation>
        <location evidence="1">Membrane</location>
        <topology evidence="1">Multi-pass membrane protein</topology>
    </subcellularLocation>
</comment>
<dbReference type="AlphaFoldDB" id="A0A1J9T7T2"/>
<evidence type="ECO:0000259" key="6">
    <source>
        <dbReference type="Pfam" id="PF04893"/>
    </source>
</evidence>
<accession>A0A1J9T7T2</accession>
<keyword evidence="3 5" id="KW-1133">Transmembrane helix</keyword>
<dbReference type="Proteomes" id="UP000181873">
    <property type="component" value="Unassembled WGS sequence"/>
</dbReference>
<gene>
    <name evidence="7" type="ORF">BAU25_14815</name>
</gene>
<evidence type="ECO:0000256" key="3">
    <source>
        <dbReference type="ARBA" id="ARBA00022989"/>
    </source>
</evidence>
<feature type="transmembrane region" description="Helical" evidence="5">
    <location>
        <begin position="126"/>
        <end position="146"/>
    </location>
</feature>
<name>A0A1J9T7T2_9BACI</name>
<comment type="caution">
    <text evidence="7">The sequence shown here is derived from an EMBL/GenBank/DDBJ whole genome shotgun (WGS) entry which is preliminary data.</text>
</comment>
<evidence type="ECO:0000313" key="8">
    <source>
        <dbReference type="Proteomes" id="UP000181873"/>
    </source>
</evidence>
<dbReference type="EMBL" id="MAOE01000096">
    <property type="protein sequence ID" value="OJD62350.1"/>
    <property type="molecule type" value="Genomic_DNA"/>
</dbReference>
<dbReference type="GO" id="GO:0016020">
    <property type="term" value="C:membrane"/>
    <property type="evidence" value="ECO:0007669"/>
    <property type="project" value="UniProtKB-SubCell"/>
</dbReference>